<keyword evidence="3" id="KW-1185">Reference proteome</keyword>
<evidence type="ECO:0000313" key="3">
    <source>
        <dbReference type="Proteomes" id="UP001500635"/>
    </source>
</evidence>
<feature type="signal peptide" evidence="1">
    <location>
        <begin position="1"/>
        <end position="27"/>
    </location>
</feature>
<name>A0ABP8JX01_9ACTN</name>
<evidence type="ECO:0000256" key="1">
    <source>
        <dbReference type="SAM" id="SignalP"/>
    </source>
</evidence>
<reference evidence="3" key="1">
    <citation type="journal article" date="2019" name="Int. J. Syst. Evol. Microbiol.">
        <title>The Global Catalogue of Microorganisms (GCM) 10K type strain sequencing project: providing services to taxonomists for standard genome sequencing and annotation.</title>
        <authorList>
            <consortium name="The Broad Institute Genomics Platform"/>
            <consortium name="The Broad Institute Genome Sequencing Center for Infectious Disease"/>
            <person name="Wu L."/>
            <person name="Ma J."/>
        </authorList>
    </citation>
    <scope>NUCLEOTIDE SEQUENCE [LARGE SCALE GENOMIC DNA]</scope>
    <source>
        <strain evidence="3">JCM 17688</strain>
    </source>
</reference>
<evidence type="ECO:0008006" key="4">
    <source>
        <dbReference type="Google" id="ProtNLM"/>
    </source>
</evidence>
<comment type="caution">
    <text evidence="2">The sequence shown here is derived from an EMBL/GenBank/DDBJ whole genome shotgun (WGS) entry which is preliminary data.</text>
</comment>
<protein>
    <recommendedName>
        <fullName evidence="4">DUF3761 domain-containing protein</fullName>
    </recommendedName>
</protein>
<keyword evidence="1" id="KW-0732">Signal</keyword>
<proteinExistence type="predicted"/>
<dbReference type="EMBL" id="BAABFR010000054">
    <property type="protein sequence ID" value="GAA4397258.1"/>
    <property type="molecule type" value="Genomic_DNA"/>
</dbReference>
<feature type="chain" id="PRO_5046336177" description="DUF3761 domain-containing protein" evidence="1">
    <location>
        <begin position="28"/>
        <end position="67"/>
    </location>
</feature>
<evidence type="ECO:0000313" key="2">
    <source>
        <dbReference type="EMBL" id="GAA4397258.1"/>
    </source>
</evidence>
<organism evidence="2 3">
    <name type="scientific">Tsukamurella soli</name>
    <dbReference type="NCBI Taxonomy" id="644556"/>
    <lineage>
        <taxon>Bacteria</taxon>
        <taxon>Bacillati</taxon>
        <taxon>Actinomycetota</taxon>
        <taxon>Actinomycetes</taxon>
        <taxon>Mycobacteriales</taxon>
        <taxon>Tsukamurellaceae</taxon>
        <taxon>Tsukamurella</taxon>
    </lineage>
</organism>
<accession>A0ABP8JX01</accession>
<gene>
    <name evidence="2" type="ORF">GCM10023147_32430</name>
</gene>
<dbReference type="RefSeq" id="WP_344997833.1">
    <property type="nucleotide sequence ID" value="NZ_BAABFR010000054.1"/>
</dbReference>
<dbReference type="Proteomes" id="UP001500635">
    <property type="component" value="Unassembled WGS sequence"/>
</dbReference>
<sequence>MTSLRRSAFAVFTALAVSAVPMAAAHAAGTPVPGRFCAKKDSGNTATYQGKKIKCEKNGSSYQWKAK</sequence>